<dbReference type="EMBL" id="CM023477">
    <property type="protein sequence ID" value="KAH7937258.1"/>
    <property type="molecule type" value="Genomic_DNA"/>
</dbReference>
<sequence length="314" mass="34107">MLQNLDKAARRQLLGAMNDVWETGLLPEAWLTAVVVPIRKPGRPATAITYRPVSLTSAACKLMETVVLERLNWIAGAVDFLPEQQTGFCRHRCTANSIADVISTLEEARSNGEVALLILLDIQSAFDGLPHSVIENALDGLGIVGCLRQFVSSFLTGRTLRVRVGRTLSSPRRVTMGVPQGSVLSPFLFNTALAGLPAAIPADPRFPTQCAIYADDVALWAHGPRCKLQSIQSSLQRSLDAVASYFRGIGLLLSPAKTEALLVHPSAAARCDDGMIDDGITILESRRLRHNDREMMDACVTTTLRHSVKAVSKR</sequence>
<name>A0ACB8C8K4_DERSI</name>
<accession>A0ACB8C8K4</accession>
<proteinExistence type="predicted"/>
<evidence type="ECO:0000313" key="1">
    <source>
        <dbReference type="EMBL" id="KAH7937258.1"/>
    </source>
</evidence>
<reference evidence="1" key="1">
    <citation type="submission" date="2020-05" db="EMBL/GenBank/DDBJ databases">
        <title>Large-scale comparative analyses of tick genomes elucidate their genetic diversity and vector capacities.</title>
        <authorList>
            <person name="Jia N."/>
            <person name="Wang J."/>
            <person name="Shi W."/>
            <person name="Du L."/>
            <person name="Sun Y."/>
            <person name="Zhan W."/>
            <person name="Jiang J."/>
            <person name="Wang Q."/>
            <person name="Zhang B."/>
            <person name="Ji P."/>
            <person name="Sakyi L.B."/>
            <person name="Cui X."/>
            <person name="Yuan T."/>
            <person name="Jiang B."/>
            <person name="Yang W."/>
            <person name="Lam T.T.-Y."/>
            <person name="Chang Q."/>
            <person name="Ding S."/>
            <person name="Wang X."/>
            <person name="Zhu J."/>
            <person name="Ruan X."/>
            <person name="Zhao L."/>
            <person name="Wei J."/>
            <person name="Que T."/>
            <person name="Du C."/>
            <person name="Cheng J."/>
            <person name="Dai P."/>
            <person name="Han X."/>
            <person name="Huang E."/>
            <person name="Gao Y."/>
            <person name="Liu J."/>
            <person name="Shao H."/>
            <person name="Ye R."/>
            <person name="Li L."/>
            <person name="Wei W."/>
            <person name="Wang X."/>
            <person name="Wang C."/>
            <person name="Yang T."/>
            <person name="Huo Q."/>
            <person name="Li W."/>
            <person name="Guo W."/>
            <person name="Chen H."/>
            <person name="Zhou L."/>
            <person name="Ni X."/>
            <person name="Tian J."/>
            <person name="Zhou Y."/>
            <person name="Sheng Y."/>
            <person name="Liu T."/>
            <person name="Pan Y."/>
            <person name="Xia L."/>
            <person name="Li J."/>
            <person name="Zhao F."/>
            <person name="Cao W."/>
        </authorList>
    </citation>
    <scope>NUCLEOTIDE SEQUENCE</scope>
    <source>
        <strain evidence="1">Dsil-2018</strain>
    </source>
</reference>
<gene>
    <name evidence="1" type="ORF">HPB49_009849</name>
</gene>
<comment type="caution">
    <text evidence="1">The sequence shown here is derived from an EMBL/GenBank/DDBJ whole genome shotgun (WGS) entry which is preliminary data.</text>
</comment>
<dbReference type="Proteomes" id="UP000821865">
    <property type="component" value="Chromosome 8"/>
</dbReference>
<evidence type="ECO:0000313" key="2">
    <source>
        <dbReference type="Proteomes" id="UP000821865"/>
    </source>
</evidence>
<organism evidence="1 2">
    <name type="scientific">Dermacentor silvarum</name>
    <name type="common">Tick</name>
    <dbReference type="NCBI Taxonomy" id="543639"/>
    <lineage>
        <taxon>Eukaryota</taxon>
        <taxon>Metazoa</taxon>
        <taxon>Ecdysozoa</taxon>
        <taxon>Arthropoda</taxon>
        <taxon>Chelicerata</taxon>
        <taxon>Arachnida</taxon>
        <taxon>Acari</taxon>
        <taxon>Parasitiformes</taxon>
        <taxon>Ixodida</taxon>
        <taxon>Ixodoidea</taxon>
        <taxon>Ixodidae</taxon>
        <taxon>Rhipicephalinae</taxon>
        <taxon>Dermacentor</taxon>
    </lineage>
</organism>
<keyword evidence="2" id="KW-1185">Reference proteome</keyword>
<protein>
    <submittedName>
        <fullName evidence="1">Uncharacterized protein</fullName>
    </submittedName>
</protein>